<dbReference type="CDD" id="cd00637">
    <property type="entry name" value="7tm_classA_rhodopsin-like"/>
    <property type="match status" value="1"/>
</dbReference>
<evidence type="ECO:0000256" key="2">
    <source>
        <dbReference type="ARBA" id="ARBA00022692"/>
    </source>
</evidence>
<protein>
    <recommendedName>
        <fullName evidence="6">G-protein coupled receptors family 1 profile domain-containing protein</fullName>
    </recommendedName>
</protein>
<dbReference type="InterPro" id="IPR019430">
    <property type="entry name" value="7TM_GPCR_serpentine_rcpt_Srx"/>
</dbReference>
<name>A0A8S1HVG1_9PELO</name>
<dbReference type="EMBL" id="CAJGYM010000230">
    <property type="protein sequence ID" value="CAD6200054.1"/>
    <property type="molecule type" value="Genomic_DNA"/>
</dbReference>
<keyword evidence="8" id="KW-1185">Reference proteome</keyword>
<feature type="transmembrane region" description="Helical" evidence="5">
    <location>
        <begin position="24"/>
        <end position="47"/>
    </location>
</feature>
<dbReference type="AlphaFoldDB" id="A0A8S1HVG1"/>
<dbReference type="OrthoDB" id="5782737at2759"/>
<proteinExistence type="predicted"/>
<feature type="transmembrane region" description="Helical" evidence="5">
    <location>
        <begin position="195"/>
        <end position="212"/>
    </location>
</feature>
<dbReference type="PANTHER" id="PTHR23017">
    <property type="entry name" value="SERPENTINE RECEPTOR, CLASS X"/>
    <property type="match status" value="1"/>
</dbReference>
<comment type="subcellular location">
    <subcellularLocation>
        <location evidence="1">Membrane</location>
    </subcellularLocation>
</comment>
<evidence type="ECO:0000313" key="8">
    <source>
        <dbReference type="Proteomes" id="UP000835052"/>
    </source>
</evidence>
<feature type="transmembrane region" description="Helical" evidence="5">
    <location>
        <begin position="269"/>
        <end position="295"/>
    </location>
</feature>
<dbReference type="PROSITE" id="PS50262">
    <property type="entry name" value="G_PROTEIN_RECEP_F1_2"/>
    <property type="match status" value="1"/>
</dbReference>
<dbReference type="SUPFAM" id="SSF81321">
    <property type="entry name" value="Family A G protein-coupled receptor-like"/>
    <property type="match status" value="1"/>
</dbReference>
<dbReference type="Proteomes" id="UP000835052">
    <property type="component" value="Unassembled WGS sequence"/>
</dbReference>
<keyword evidence="4 5" id="KW-0472">Membrane</keyword>
<feature type="transmembrane region" description="Helical" evidence="5">
    <location>
        <begin position="97"/>
        <end position="118"/>
    </location>
</feature>
<evidence type="ECO:0000259" key="6">
    <source>
        <dbReference type="PROSITE" id="PS50262"/>
    </source>
</evidence>
<evidence type="ECO:0000256" key="5">
    <source>
        <dbReference type="SAM" id="Phobius"/>
    </source>
</evidence>
<feature type="transmembrane region" description="Helical" evidence="5">
    <location>
        <begin position="244"/>
        <end position="263"/>
    </location>
</feature>
<evidence type="ECO:0000256" key="4">
    <source>
        <dbReference type="ARBA" id="ARBA00023136"/>
    </source>
</evidence>
<dbReference type="InterPro" id="IPR017452">
    <property type="entry name" value="GPCR_Rhodpsn_7TM"/>
</dbReference>
<evidence type="ECO:0000256" key="1">
    <source>
        <dbReference type="ARBA" id="ARBA00004370"/>
    </source>
</evidence>
<reference evidence="7" key="1">
    <citation type="submission" date="2020-10" db="EMBL/GenBank/DDBJ databases">
        <authorList>
            <person name="Kikuchi T."/>
        </authorList>
    </citation>
    <scope>NUCLEOTIDE SEQUENCE</scope>
    <source>
        <strain evidence="7">NKZ352</strain>
    </source>
</reference>
<dbReference type="PANTHER" id="PTHR23017:SF19">
    <property type="entry name" value="7TM GPCR SERPENTINE RECEPTOR CLASS X (SRX) DOMAIN-CONTAINING PROTEIN"/>
    <property type="match status" value="1"/>
</dbReference>
<comment type="caution">
    <text evidence="7">The sequence shown here is derived from an EMBL/GenBank/DDBJ whole genome shotgun (WGS) entry which is preliminary data.</text>
</comment>
<feature type="transmembrane region" description="Helical" evidence="5">
    <location>
        <begin position="67"/>
        <end position="91"/>
    </location>
</feature>
<keyword evidence="2 5" id="KW-0812">Transmembrane</keyword>
<feature type="transmembrane region" description="Helical" evidence="5">
    <location>
        <begin position="139"/>
        <end position="159"/>
    </location>
</feature>
<accession>A0A8S1HVG1</accession>
<feature type="domain" description="G-protein coupled receptors family 1 profile" evidence="6">
    <location>
        <begin position="40"/>
        <end position="251"/>
    </location>
</feature>
<dbReference type="GO" id="GO:0016020">
    <property type="term" value="C:membrane"/>
    <property type="evidence" value="ECO:0007669"/>
    <property type="project" value="UniProtKB-SubCell"/>
</dbReference>
<keyword evidence="3 5" id="KW-1133">Transmembrane helix</keyword>
<dbReference type="Pfam" id="PF10328">
    <property type="entry name" value="7TM_GPCR_Srx"/>
    <property type="match status" value="1"/>
</dbReference>
<sequence length="320" mass="36046">MEELTTTTASTFIETLDTPTAADFIAAAVIFLISIIGLTGNTCVFLFSSTLKSLRNSFGRFSSSQAFAEAILCATFAFFYCPMVVFGVDVFMRSSSYVGLVLLYCYDVCMFSHLFIAVNRLCAIAFPLRYDSLFNDRNTKILIFLAYAFASFSSIYMHLTNNCLLPYVKFGWYFGVNTSAKCDVIRFYIDFCKDFFIVSQIVIVNVVTLVLIHMMSKSKSKQTSNWTGIHSKRRAMEVKFAKQVALQGLTFSTELILFFIVSARQSNPWMIFLCTTVAWSAVHSIDPLIIILLNAEFRQLLRGKKTSSTVQNSELNTNAI</sequence>
<organism evidence="7 8">
    <name type="scientific">Caenorhabditis auriculariae</name>
    <dbReference type="NCBI Taxonomy" id="2777116"/>
    <lineage>
        <taxon>Eukaryota</taxon>
        <taxon>Metazoa</taxon>
        <taxon>Ecdysozoa</taxon>
        <taxon>Nematoda</taxon>
        <taxon>Chromadorea</taxon>
        <taxon>Rhabditida</taxon>
        <taxon>Rhabditina</taxon>
        <taxon>Rhabditomorpha</taxon>
        <taxon>Rhabditoidea</taxon>
        <taxon>Rhabditidae</taxon>
        <taxon>Peloderinae</taxon>
        <taxon>Caenorhabditis</taxon>
    </lineage>
</organism>
<evidence type="ECO:0000256" key="3">
    <source>
        <dbReference type="ARBA" id="ARBA00022989"/>
    </source>
</evidence>
<evidence type="ECO:0000313" key="7">
    <source>
        <dbReference type="EMBL" id="CAD6200054.1"/>
    </source>
</evidence>
<dbReference type="Gene3D" id="1.20.1070.10">
    <property type="entry name" value="Rhodopsin 7-helix transmembrane proteins"/>
    <property type="match status" value="1"/>
</dbReference>
<gene>
    <name evidence="7" type="ORF">CAUJ_LOCUS15953</name>
</gene>